<dbReference type="GO" id="GO:0005886">
    <property type="term" value="C:plasma membrane"/>
    <property type="evidence" value="ECO:0007669"/>
    <property type="project" value="UniProtKB-SubCell"/>
</dbReference>
<reference evidence="9 10" key="1">
    <citation type="submission" date="2017-04" db="EMBL/GenBank/DDBJ databases">
        <authorList>
            <person name="Afonso C.L."/>
            <person name="Miller P.J."/>
            <person name="Scott M.A."/>
            <person name="Spackman E."/>
            <person name="Goraichik I."/>
            <person name="Dimitrov K.M."/>
            <person name="Suarez D.L."/>
            <person name="Swayne D.E."/>
        </authorList>
    </citation>
    <scope>NUCLEOTIDE SEQUENCE [LARGE SCALE GENOMIC DNA]</scope>
    <source>
        <strain evidence="9 10">DSM 12816</strain>
    </source>
</reference>
<dbReference type="GO" id="GO:0003924">
    <property type="term" value="F:GTPase activity"/>
    <property type="evidence" value="ECO:0007669"/>
    <property type="project" value="TreeGrafter"/>
</dbReference>
<dbReference type="InterPro" id="IPR000897">
    <property type="entry name" value="SRP54_GTPase_dom"/>
</dbReference>
<name>A0A1W1YGY7_9FIRM</name>
<dbReference type="Gene3D" id="3.40.50.300">
    <property type="entry name" value="P-loop containing nucleotide triphosphate hydrolases"/>
    <property type="match status" value="1"/>
</dbReference>
<dbReference type="Proteomes" id="UP000192790">
    <property type="component" value="Unassembled WGS sequence"/>
</dbReference>
<dbReference type="EMBL" id="FWXW01000001">
    <property type="protein sequence ID" value="SMC35435.1"/>
    <property type="molecule type" value="Genomic_DNA"/>
</dbReference>
<feature type="domain" description="AAA+ ATPase" evidence="7">
    <location>
        <begin position="180"/>
        <end position="349"/>
    </location>
</feature>
<gene>
    <name evidence="9" type="ORF">SAMN02745168_0404</name>
</gene>
<keyword evidence="3" id="KW-0547">Nucleotide-binding</keyword>
<dbReference type="STRING" id="1122930.SAMN02745168_0404"/>
<evidence type="ECO:0000313" key="9">
    <source>
        <dbReference type="EMBL" id="SMC35435.1"/>
    </source>
</evidence>
<protein>
    <submittedName>
        <fullName evidence="9">Flagellar biosynthesis GTPase FlhF</fullName>
    </submittedName>
</protein>
<dbReference type="PANTHER" id="PTHR43134">
    <property type="entry name" value="SIGNAL RECOGNITION PARTICLE RECEPTOR SUBUNIT ALPHA"/>
    <property type="match status" value="1"/>
</dbReference>
<keyword evidence="9" id="KW-0969">Cilium</keyword>
<keyword evidence="9" id="KW-0282">Flagellum</keyword>
<dbReference type="GO" id="GO:0005525">
    <property type="term" value="F:GTP binding"/>
    <property type="evidence" value="ECO:0007669"/>
    <property type="project" value="UniProtKB-KW"/>
</dbReference>
<evidence type="ECO:0000259" key="7">
    <source>
        <dbReference type="SMART" id="SM00382"/>
    </source>
</evidence>
<dbReference type="InterPro" id="IPR027417">
    <property type="entry name" value="P-loop_NTPase"/>
</dbReference>
<feature type="compositionally biased region" description="Basic and acidic residues" evidence="6">
    <location>
        <begin position="82"/>
        <end position="96"/>
    </location>
</feature>
<sequence length="398" mass="43818">MNIKLVKKIEAENMCLAIKRISGEFGQDAVLLDTRKVKKKGIRNLFSKPYYEILVGYDPSGIPAVRKSSGFRSNGEAAILQRKEEKLSRSPEKASPRADASPSPDKVASPGREERNFWPEVRSMVRCMKESGVADEFIRPIRADAVKILKEQQEASVCDVFLRLIEARIPVPRETSWGNTKKTVLLLGPTGAGKTTSVMKLVSRYSRIRNMDIGVVNSDTSRIAALRELAAGCPMDGEKYAELMKSLAVDPLKPYLDLLGISYKAISAPEEIAEVKKAEPEKDLLLIDTTGMLPVGPEYQAGIRTLMRLGEVNEVLLVVSASSSFESFKDVAEGCRFLSDYGLLVTKIDEVSRLGMILNLCCLTGKPLYYLASGRDGTDRIFPGRPAEIAGRILKSAL</sequence>
<keyword evidence="9" id="KW-0966">Cell projection</keyword>
<evidence type="ECO:0000313" key="10">
    <source>
        <dbReference type="Proteomes" id="UP000192790"/>
    </source>
</evidence>
<comment type="subcellular location">
    <subcellularLocation>
        <location evidence="1">Cell membrane</location>
        <topology evidence="1">Peripheral membrane protein</topology>
        <orientation evidence="1">Cytoplasmic side</orientation>
    </subcellularLocation>
</comment>
<dbReference type="SMART" id="SM00962">
    <property type="entry name" value="SRP54"/>
    <property type="match status" value="1"/>
</dbReference>
<dbReference type="OrthoDB" id="9778554at2"/>
<evidence type="ECO:0000259" key="8">
    <source>
        <dbReference type="SMART" id="SM00962"/>
    </source>
</evidence>
<dbReference type="InterPro" id="IPR003593">
    <property type="entry name" value="AAA+_ATPase"/>
</dbReference>
<evidence type="ECO:0000256" key="1">
    <source>
        <dbReference type="ARBA" id="ARBA00004413"/>
    </source>
</evidence>
<evidence type="ECO:0000256" key="4">
    <source>
        <dbReference type="ARBA" id="ARBA00023134"/>
    </source>
</evidence>
<keyword evidence="4" id="KW-0342">GTP-binding</keyword>
<evidence type="ECO:0000256" key="2">
    <source>
        <dbReference type="ARBA" id="ARBA00008531"/>
    </source>
</evidence>
<evidence type="ECO:0000256" key="6">
    <source>
        <dbReference type="SAM" id="MobiDB-lite"/>
    </source>
</evidence>
<feature type="domain" description="SRP54-type proteins GTP-binding" evidence="8">
    <location>
        <begin position="181"/>
        <end position="395"/>
    </location>
</feature>
<dbReference type="SMART" id="SM00382">
    <property type="entry name" value="AAA"/>
    <property type="match status" value="1"/>
</dbReference>
<dbReference type="GO" id="GO:0005047">
    <property type="term" value="F:signal recognition particle binding"/>
    <property type="evidence" value="ECO:0007669"/>
    <property type="project" value="TreeGrafter"/>
</dbReference>
<dbReference type="AlphaFoldDB" id="A0A1W1YGY7"/>
<feature type="region of interest" description="Disordered" evidence="6">
    <location>
        <begin position="82"/>
        <end position="114"/>
    </location>
</feature>
<keyword evidence="10" id="KW-1185">Reference proteome</keyword>
<dbReference type="GO" id="GO:0006614">
    <property type="term" value="P:SRP-dependent cotranslational protein targeting to membrane"/>
    <property type="evidence" value="ECO:0007669"/>
    <property type="project" value="InterPro"/>
</dbReference>
<evidence type="ECO:0000256" key="5">
    <source>
        <dbReference type="ARBA" id="ARBA00023136"/>
    </source>
</evidence>
<keyword evidence="5" id="KW-0472">Membrane</keyword>
<evidence type="ECO:0000256" key="3">
    <source>
        <dbReference type="ARBA" id="ARBA00022741"/>
    </source>
</evidence>
<dbReference type="Pfam" id="PF00448">
    <property type="entry name" value="SRP54"/>
    <property type="match status" value="1"/>
</dbReference>
<dbReference type="SUPFAM" id="SSF52540">
    <property type="entry name" value="P-loop containing nucleoside triphosphate hydrolases"/>
    <property type="match status" value="1"/>
</dbReference>
<accession>A0A1W1YGY7</accession>
<dbReference type="RefSeq" id="WP_084233050.1">
    <property type="nucleotide sequence ID" value="NZ_FWXW01000001.1"/>
</dbReference>
<dbReference type="PANTHER" id="PTHR43134:SF3">
    <property type="entry name" value="FLAGELLAR BIOSYNTHESIS PROTEIN FLHF"/>
    <property type="match status" value="1"/>
</dbReference>
<comment type="similarity">
    <text evidence="2">Belongs to the GTP-binding SRP family.</text>
</comment>
<proteinExistence type="inferred from homology"/>
<organism evidence="9 10">
    <name type="scientific">Papillibacter cinnamivorans DSM 12816</name>
    <dbReference type="NCBI Taxonomy" id="1122930"/>
    <lineage>
        <taxon>Bacteria</taxon>
        <taxon>Bacillati</taxon>
        <taxon>Bacillota</taxon>
        <taxon>Clostridia</taxon>
        <taxon>Eubacteriales</taxon>
        <taxon>Oscillospiraceae</taxon>
        <taxon>Papillibacter</taxon>
    </lineage>
</organism>